<dbReference type="PANTHER" id="PTHR34180:SF1">
    <property type="entry name" value="BETA-ALANYL-DOPAMINE_CARCININE HYDROLASE"/>
    <property type="match status" value="1"/>
</dbReference>
<accession>A0A518AKZ9</accession>
<protein>
    <submittedName>
        <fullName evidence="2">Acyl-coenzyme A:6-aminopenicillanic acid acyl-transferase</fullName>
    </submittedName>
</protein>
<keyword evidence="2" id="KW-0808">Transferase</keyword>
<reference evidence="2 3" key="1">
    <citation type="submission" date="2019-02" db="EMBL/GenBank/DDBJ databases">
        <title>Deep-cultivation of Planctomycetes and their phenomic and genomic characterization uncovers novel biology.</title>
        <authorList>
            <person name="Wiegand S."/>
            <person name="Jogler M."/>
            <person name="Boedeker C."/>
            <person name="Pinto D."/>
            <person name="Vollmers J."/>
            <person name="Rivas-Marin E."/>
            <person name="Kohn T."/>
            <person name="Peeters S.H."/>
            <person name="Heuer A."/>
            <person name="Rast P."/>
            <person name="Oberbeckmann S."/>
            <person name="Bunk B."/>
            <person name="Jeske O."/>
            <person name="Meyerdierks A."/>
            <person name="Storesund J.E."/>
            <person name="Kallscheuer N."/>
            <person name="Luecker S."/>
            <person name="Lage O.M."/>
            <person name="Pohl T."/>
            <person name="Merkel B.J."/>
            <person name="Hornburger P."/>
            <person name="Mueller R.-W."/>
            <person name="Bruemmer F."/>
            <person name="Labrenz M."/>
            <person name="Spormann A.M."/>
            <person name="Op den Camp H."/>
            <person name="Overmann J."/>
            <person name="Amann R."/>
            <person name="Jetten M.S.M."/>
            <person name="Mascher T."/>
            <person name="Medema M.H."/>
            <person name="Devos D.P."/>
            <person name="Kaster A.-K."/>
            <person name="Ovreas L."/>
            <person name="Rohde M."/>
            <person name="Galperin M.Y."/>
            <person name="Jogler C."/>
        </authorList>
    </citation>
    <scope>NUCLEOTIDE SEQUENCE [LARGE SCALE GENOMIC DNA]</scope>
    <source>
        <strain evidence="2 3">Pan181</strain>
    </source>
</reference>
<dbReference type="OrthoDB" id="266638at2"/>
<evidence type="ECO:0000259" key="1">
    <source>
        <dbReference type="Pfam" id="PF03417"/>
    </source>
</evidence>
<dbReference type="InterPro" id="IPR047801">
    <property type="entry name" value="Peptidase_C45"/>
</dbReference>
<name>A0A518AKZ9_9BACT</name>
<evidence type="ECO:0000313" key="3">
    <source>
        <dbReference type="Proteomes" id="UP000315750"/>
    </source>
</evidence>
<dbReference type="AlphaFoldDB" id="A0A518AKZ9"/>
<dbReference type="Pfam" id="PF03417">
    <property type="entry name" value="AAT"/>
    <property type="match status" value="1"/>
</dbReference>
<keyword evidence="3" id="KW-1185">Reference proteome</keyword>
<dbReference type="Proteomes" id="UP000315750">
    <property type="component" value="Chromosome"/>
</dbReference>
<dbReference type="InterPro" id="IPR005079">
    <property type="entry name" value="Peptidase_C45_hydrolase"/>
</dbReference>
<dbReference type="EMBL" id="CP036278">
    <property type="protein sequence ID" value="QDU55412.1"/>
    <property type="molecule type" value="Genomic_DNA"/>
</dbReference>
<dbReference type="PANTHER" id="PTHR34180">
    <property type="entry name" value="PEPTIDASE C45"/>
    <property type="match status" value="1"/>
</dbReference>
<evidence type="ECO:0000313" key="2">
    <source>
        <dbReference type="EMBL" id="QDU55412.1"/>
    </source>
</evidence>
<dbReference type="InterPro" id="IPR047794">
    <property type="entry name" value="C45_proenzyme-like"/>
</dbReference>
<feature type="domain" description="Peptidase C45 hydrolase" evidence="1">
    <location>
        <begin position="104"/>
        <end position="279"/>
    </location>
</feature>
<dbReference type="RefSeq" id="WP_145246278.1">
    <property type="nucleotide sequence ID" value="NZ_CP036278.1"/>
</dbReference>
<dbReference type="Gene3D" id="3.60.60.10">
    <property type="entry name" value="Penicillin V Acylase, Chain A"/>
    <property type="match status" value="1"/>
</dbReference>
<organism evidence="2 3">
    <name type="scientific">Aeoliella mucimassa</name>
    <dbReference type="NCBI Taxonomy" id="2527972"/>
    <lineage>
        <taxon>Bacteria</taxon>
        <taxon>Pseudomonadati</taxon>
        <taxon>Planctomycetota</taxon>
        <taxon>Planctomycetia</taxon>
        <taxon>Pirellulales</taxon>
        <taxon>Lacipirellulaceae</taxon>
        <taxon>Aeoliella</taxon>
    </lineage>
</organism>
<gene>
    <name evidence="2" type="ORF">Pan181_16010</name>
</gene>
<dbReference type="KEGG" id="amuc:Pan181_16010"/>
<dbReference type="GO" id="GO:0016740">
    <property type="term" value="F:transferase activity"/>
    <property type="evidence" value="ECO:0007669"/>
    <property type="project" value="UniProtKB-KW"/>
</dbReference>
<sequence length="326" mass="36221">MSTWTACGTLDLDLALPVRRRFLVHRETYQQAAEELLVAMKQEMPSWLPRIAHLVDLRTARRFHSLAKAQAEVMGIDWRDLMIAGVAYDLTLAYFGCSTMAHATQEGPVLARNMDWWPERPLARHSYVFRELDGPMARTTVAGWPGAIGLVTGMSQHGFALAMNAVGDGTGLNKTGYPVMLHLRRVIDDCRSFDQAVERVAQQSLAAPCLVTIVGTENHQRVCVERTPTTCCIRRAEGDDPLLTTNHYQADEDDLELDAGSLGSTSCGRLAAMQQLLPTDCRAMPDDELLYVLSDSQVRLGITAQHIVMRPRENRMQLCVPTSLVS</sequence>
<proteinExistence type="predicted"/>
<dbReference type="NCBIfam" id="NF040521">
    <property type="entry name" value="C45_proenzyme"/>
    <property type="match status" value="1"/>
</dbReference>